<dbReference type="Proteomes" id="UP001400965">
    <property type="component" value="Unassembled WGS sequence"/>
</dbReference>
<sequence length="196" mass="22625">MIQEFIDFTSEVIPSISPYTKEGIKSALEQFRTGNKKFHTTMDNNFEILTQGDILDNIPFYNVNKDTGKLQVYRGRGLILNNTCDCDRDENILIAPFIPIHNLKKDRQSVISNRAYGYLYLPDNNLDDSVVDFSLANTYKRELIVKSIEDNKVTKFKSLNAYGYYLFICKLTIYLLRPEDAEVNARRIGDVDKNSK</sequence>
<comment type="caution">
    <text evidence="1">The sequence shown here is derived from an EMBL/GenBank/DDBJ whole genome shotgun (WGS) entry which is preliminary data.</text>
</comment>
<dbReference type="RefSeq" id="WP_346045231.1">
    <property type="nucleotide sequence ID" value="NZ_BAAACP010000010.1"/>
</dbReference>
<name>A0ABN1M6F1_9FIRM</name>
<keyword evidence="2" id="KW-1185">Reference proteome</keyword>
<organism evidence="1 2">
    <name type="scientific">Paraclostridium tenue</name>
    <dbReference type="NCBI Taxonomy" id="1737"/>
    <lineage>
        <taxon>Bacteria</taxon>
        <taxon>Bacillati</taxon>
        <taxon>Bacillota</taxon>
        <taxon>Clostridia</taxon>
        <taxon>Peptostreptococcales</taxon>
        <taxon>Peptostreptococcaceae</taxon>
        <taxon>Paraclostridium</taxon>
    </lineage>
</organism>
<gene>
    <name evidence="1" type="ORF">GCM10008917_18560</name>
</gene>
<protein>
    <submittedName>
        <fullName evidence="1">Uncharacterized protein</fullName>
    </submittedName>
</protein>
<reference evidence="1 2" key="1">
    <citation type="journal article" date="2019" name="Int. J. Syst. Evol. Microbiol.">
        <title>The Global Catalogue of Microorganisms (GCM) 10K type strain sequencing project: providing services to taxonomists for standard genome sequencing and annotation.</title>
        <authorList>
            <consortium name="The Broad Institute Genomics Platform"/>
            <consortium name="The Broad Institute Genome Sequencing Center for Infectious Disease"/>
            <person name="Wu L."/>
            <person name="Ma J."/>
        </authorList>
    </citation>
    <scope>NUCLEOTIDE SEQUENCE [LARGE SCALE GENOMIC DNA]</scope>
    <source>
        <strain evidence="1 2">JCM 6486</strain>
    </source>
</reference>
<accession>A0ABN1M6F1</accession>
<evidence type="ECO:0000313" key="2">
    <source>
        <dbReference type="Proteomes" id="UP001400965"/>
    </source>
</evidence>
<evidence type="ECO:0000313" key="1">
    <source>
        <dbReference type="EMBL" id="GAA0864569.1"/>
    </source>
</evidence>
<dbReference type="EMBL" id="BAAACP010000010">
    <property type="protein sequence ID" value="GAA0864569.1"/>
    <property type="molecule type" value="Genomic_DNA"/>
</dbReference>
<proteinExistence type="predicted"/>